<dbReference type="InterPro" id="IPR014237">
    <property type="entry name" value="Anti-sigma_F_ant"/>
</dbReference>
<dbReference type="STRING" id="84029.CROST_44460"/>
<evidence type="ECO:0000256" key="3">
    <source>
        <dbReference type="ARBA" id="ARBA00020784"/>
    </source>
</evidence>
<dbReference type="GO" id="GO:0030435">
    <property type="term" value="P:sporulation resulting in formation of a cellular spore"/>
    <property type="evidence" value="ECO:0007669"/>
    <property type="project" value="UniProtKB-KW"/>
</dbReference>
<dbReference type="Proteomes" id="UP000190951">
    <property type="component" value="Chromosome"/>
</dbReference>
<evidence type="ECO:0000256" key="2">
    <source>
        <dbReference type="ARBA" id="ARBA00009013"/>
    </source>
</evidence>
<accession>A0A1S8KXF7</accession>
<comment type="similarity">
    <text evidence="2 6">Belongs to the anti-sigma-factor antagonist family.</text>
</comment>
<dbReference type="NCBIfam" id="TIGR00377">
    <property type="entry name" value="ant_ant_sig"/>
    <property type="match status" value="1"/>
</dbReference>
<protein>
    <recommendedName>
        <fullName evidence="3 6">Anti-sigma F factor antagonist</fullName>
    </recommendedName>
    <alternativeName>
        <fullName evidence="6">Stage II sporulation protein</fullName>
    </alternativeName>
</protein>
<evidence type="ECO:0000313" key="7">
    <source>
        <dbReference type="EMBL" id="URZ12220.1"/>
    </source>
</evidence>
<dbReference type="InterPro" id="IPR002645">
    <property type="entry name" value="STAS_dom"/>
</dbReference>
<dbReference type="InterPro" id="IPR036513">
    <property type="entry name" value="STAS_dom_sf"/>
</dbReference>
<dbReference type="GO" id="GO:0043856">
    <property type="term" value="F:anti-sigma factor antagonist activity"/>
    <property type="evidence" value="ECO:0007669"/>
    <property type="project" value="InterPro"/>
</dbReference>
<dbReference type="RefSeq" id="WP_077833869.1">
    <property type="nucleotide sequence ID" value="NZ_CP096983.1"/>
</dbReference>
<dbReference type="SUPFAM" id="SSF52091">
    <property type="entry name" value="SpoIIaa-like"/>
    <property type="match status" value="1"/>
</dbReference>
<evidence type="ECO:0000313" key="8">
    <source>
        <dbReference type="Proteomes" id="UP000190951"/>
    </source>
</evidence>
<keyword evidence="4" id="KW-0597">Phosphoprotein</keyword>
<dbReference type="CDD" id="cd07043">
    <property type="entry name" value="STAS_anti-anti-sigma_factors"/>
    <property type="match status" value="1"/>
</dbReference>
<evidence type="ECO:0000256" key="6">
    <source>
        <dbReference type="RuleBase" id="RU003749"/>
    </source>
</evidence>
<dbReference type="PROSITE" id="PS50801">
    <property type="entry name" value="STAS"/>
    <property type="match status" value="1"/>
</dbReference>
<organism evidence="7 8">
    <name type="scientific">Clostridium felsineum</name>
    <dbReference type="NCBI Taxonomy" id="36839"/>
    <lineage>
        <taxon>Bacteria</taxon>
        <taxon>Bacillati</taxon>
        <taxon>Bacillota</taxon>
        <taxon>Clostridia</taxon>
        <taxon>Eubacteriales</taxon>
        <taxon>Clostridiaceae</taxon>
        <taxon>Clostridium</taxon>
    </lineage>
</organism>
<dbReference type="AlphaFoldDB" id="A0A1S8KXF7"/>
<dbReference type="InterPro" id="IPR003658">
    <property type="entry name" value="Anti-sigma_ant"/>
</dbReference>
<keyword evidence="8" id="KW-1185">Reference proteome</keyword>
<evidence type="ECO:0000256" key="5">
    <source>
        <dbReference type="ARBA" id="ARBA00022969"/>
    </source>
</evidence>
<dbReference type="PANTHER" id="PTHR33495:SF2">
    <property type="entry name" value="ANTI-SIGMA FACTOR ANTAGONIST TM_1081-RELATED"/>
    <property type="match status" value="1"/>
</dbReference>
<comment type="function">
    <text evidence="1">In the phosphorylated form it could act as an anti-anti-sigma factor that counteracts SpoIIAB and thus releases sigma f from inhibition.</text>
</comment>
<dbReference type="Gene3D" id="3.30.750.24">
    <property type="entry name" value="STAS domain"/>
    <property type="match status" value="1"/>
</dbReference>
<dbReference type="EMBL" id="CP096983">
    <property type="protein sequence ID" value="URZ12220.1"/>
    <property type="molecule type" value="Genomic_DNA"/>
</dbReference>
<proteinExistence type="inferred from homology"/>
<gene>
    <name evidence="7" type="primary">spoIIAA</name>
    <name evidence="7" type="ORF">CROST_029370</name>
</gene>
<evidence type="ECO:0000256" key="4">
    <source>
        <dbReference type="ARBA" id="ARBA00022553"/>
    </source>
</evidence>
<keyword evidence="5" id="KW-0749">Sporulation</keyword>
<evidence type="ECO:0000256" key="1">
    <source>
        <dbReference type="ARBA" id="ARBA00001976"/>
    </source>
</evidence>
<reference evidence="7 8" key="1">
    <citation type="submission" date="2022-04" db="EMBL/GenBank/DDBJ databases">
        <title>Genome sequence of C. roseum typestrain.</title>
        <authorList>
            <person name="Poehlein A."/>
            <person name="Schoch T."/>
            <person name="Duerre P."/>
            <person name="Daniel R."/>
        </authorList>
    </citation>
    <scope>NUCLEOTIDE SEQUENCE [LARGE SCALE GENOMIC DNA]</scope>
    <source>
        <strain evidence="7 8">DSM 7320</strain>
    </source>
</reference>
<dbReference type="GO" id="GO:0045152">
    <property type="term" value="F:antisigma factor binding"/>
    <property type="evidence" value="ECO:0007669"/>
    <property type="project" value="InterPro"/>
</dbReference>
<dbReference type="PANTHER" id="PTHR33495">
    <property type="entry name" value="ANTI-SIGMA FACTOR ANTAGONIST TM_1081-RELATED-RELATED"/>
    <property type="match status" value="1"/>
</dbReference>
<dbReference type="KEGG" id="crw:CROST_029370"/>
<name>A0A1S8KXF7_9CLOT</name>
<dbReference type="NCBIfam" id="TIGR02886">
    <property type="entry name" value="spore_II_AA"/>
    <property type="match status" value="1"/>
</dbReference>
<dbReference type="Pfam" id="PF01740">
    <property type="entry name" value="STAS"/>
    <property type="match status" value="1"/>
</dbReference>
<sequence length="111" mass="12491">MNLDFKDIDGKLVVSIIGELDHHSSEEIRNKIDDHIKFKGYKNVILDFSNVTFMDSSGIGVVIGRYKKLTSFGGNICVVEPKESVKRIFELSGMLKIINIYASLDKAVRNI</sequence>